<protein>
    <submittedName>
        <fullName evidence="2">Envelope fusion protein</fullName>
    </submittedName>
</protein>
<dbReference type="InterPro" id="IPR022048">
    <property type="entry name" value="Envelope_fusion-like"/>
</dbReference>
<evidence type="ECO:0000313" key="2">
    <source>
        <dbReference type="EMBL" id="KAF0746052.1"/>
    </source>
</evidence>
<evidence type="ECO:0000313" key="3">
    <source>
        <dbReference type="Proteomes" id="UP000478052"/>
    </source>
</evidence>
<gene>
    <name evidence="2" type="ORF">FWK35_00019497</name>
</gene>
<dbReference type="Proteomes" id="UP000478052">
    <property type="component" value="Unassembled WGS sequence"/>
</dbReference>
<keyword evidence="1" id="KW-0812">Transmembrane</keyword>
<dbReference type="EMBL" id="VUJU01007344">
    <property type="protein sequence ID" value="KAF0746052.1"/>
    <property type="molecule type" value="Genomic_DNA"/>
</dbReference>
<keyword evidence="1" id="KW-1133">Transmembrane helix</keyword>
<evidence type="ECO:0000256" key="1">
    <source>
        <dbReference type="SAM" id="Phobius"/>
    </source>
</evidence>
<reference evidence="2 3" key="1">
    <citation type="submission" date="2019-08" db="EMBL/GenBank/DDBJ databases">
        <title>Whole genome of Aphis craccivora.</title>
        <authorList>
            <person name="Voronova N.V."/>
            <person name="Shulinski R.S."/>
            <person name="Bandarenka Y.V."/>
            <person name="Zhorov D.G."/>
            <person name="Warner D."/>
        </authorList>
    </citation>
    <scope>NUCLEOTIDE SEQUENCE [LARGE SCALE GENOMIC DNA]</scope>
    <source>
        <strain evidence="2">180601</strain>
        <tissue evidence="2">Whole Body</tissue>
    </source>
</reference>
<sequence>MRSFLAYHFIQINLILELYIAETDILFDVIQAAKVGLIHPSLLTPQELLKQFLNIKVGMPSGTDLPIDLNESNVQEMIPLSDITIYYSNDKIVFILNIPLVYQYELTLFQLIPIPDCNDNNCIYTKPSYKYLAEANLKKCIPSMMKSIKVFVNMAAISLYVLKFTLVVVIWGVWLHFFRGTKKV</sequence>
<proteinExistence type="predicted"/>
<name>A0A6G0XZI8_APHCR</name>
<organism evidence="2 3">
    <name type="scientific">Aphis craccivora</name>
    <name type="common">Cowpea aphid</name>
    <dbReference type="NCBI Taxonomy" id="307492"/>
    <lineage>
        <taxon>Eukaryota</taxon>
        <taxon>Metazoa</taxon>
        <taxon>Ecdysozoa</taxon>
        <taxon>Arthropoda</taxon>
        <taxon>Hexapoda</taxon>
        <taxon>Insecta</taxon>
        <taxon>Pterygota</taxon>
        <taxon>Neoptera</taxon>
        <taxon>Paraneoptera</taxon>
        <taxon>Hemiptera</taxon>
        <taxon>Sternorrhyncha</taxon>
        <taxon>Aphidomorpha</taxon>
        <taxon>Aphidoidea</taxon>
        <taxon>Aphididae</taxon>
        <taxon>Aphidini</taxon>
        <taxon>Aphis</taxon>
        <taxon>Aphis</taxon>
    </lineage>
</organism>
<dbReference type="Pfam" id="PF12259">
    <property type="entry name" value="Baculo_F"/>
    <property type="match status" value="1"/>
</dbReference>
<accession>A0A6G0XZI8</accession>
<dbReference type="AlphaFoldDB" id="A0A6G0XZI8"/>
<keyword evidence="3" id="KW-1185">Reference proteome</keyword>
<dbReference type="OrthoDB" id="6612150at2759"/>
<feature type="transmembrane region" description="Helical" evidence="1">
    <location>
        <begin position="150"/>
        <end position="174"/>
    </location>
</feature>
<comment type="caution">
    <text evidence="2">The sequence shown here is derived from an EMBL/GenBank/DDBJ whole genome shotgun (WGS) entry which is preliminary data.</text>
</comment>
<keyword evidence="1" id="KW-0472">Membrane</keyword>